<evidence type="ECO:0000313" key="4">
    <source>
        <dbReference type="Proteomes" id="UP000663882"/>
    </source>
</evidence>
<keyword evidence="1" id="KW-0812">Transmembrane</keyword>
<dbReference type="Proteomes" id="UP000663823">
    <property type="component" value="Unassembled WGS sequence"/>
</dbReference>
<keyword evidence="1" id="KW-0472">Membrane</keyword>
<keyword evidence="1" id="KW-1133">Transmembrane helix</keyword>
<dbReference type="EMBL" id="CAJOAX010000796">
    <property type="protein sequence ID" value="CAF3651333.1"/>
    <property type="molecule type" value="Genomic_DNA"/>
</dbReference>
<organism evidence="2 4">
    <name type="scientific">Rotaria sordida</name>
    <dbReference type="NCBI Taxonomy" id="392033"/>
    <lineage>
        <taxon>Eukaryota</taxon>
        <taxon>Metazoa</taxon>
        <taxon>Spiralia</taxon>
        <taxon>Gnathifera</taxon>
        <taxon>Rotifera</taxon>
        <taxon>Eurotatoria</taxon>
        <taxon>Bdelloidea</taxon>
        <taxon>Philodinida</taxon>
        <taxon>Philodinidae</taxon>
        <taxon>Rotaria</taxon>
    </lineage>
</organism>
<sequence>MILFRSILCPTWRRIGYILTKPIIRNEITTTTKTSVFSNIEKSLSKNLLIFEYKDRLLPLLGAIGFLQFIAFDFVAYWSFFLFGTVTAKPEHLTSNSTIIERAATIVPTKRFRYTTNIVIVILSGAIFGACIIYPARCIRRLYLLKDGSSIGVVTYALWPSARKFTAPLEYISAQTSLQNSGVFHKIKIRKRWFSHLVNKREGTFYNQSIYETVIALKRF</sequence>
<dbReference type="GO" id="GO:0005739">
    <property type="term" value="C:mitochondrion"/>
    <property type="evidence" value="ECO:0007669"/>
    <property type="project" value="TreeGrafter"/>
</dbReference>
<name>A0A814FG70_9BILA</name>
<dbReference type="InterPro" id="IPR026100">
    <property type="entry name" value="Tmem223"/>
</dbReference>
<evidence type="ECO:0000256" key="1">
    <source>
        <dbReference type="SAM" id="Phobius"/>
    </source>
</evidence>
<reference evidence="2" key="1">
    <citation type="submission" date="2021-02" db="EMBL/GenBank/DDBJ databases">
        <authorList>
            <person name="Nowell W R."/>
        </authorList>
    </citation>
    <scope>NUCLEOTIDE SEQUENCE</scope>
</reference>
<accession>A0A814FG70</accession>
<evidence type="ECO:0000313" key="2">
    <source>
        <dbReference type="EMBL" id="CAF0981373.1"/>
    </source>
</evidence>
<dbReference type="InterPro" id="IPR045325">
    <property type="entry name" value="TMEM70/TMEM186/TMEM223"/>
</dbReference>
<dbReference type="EMBL" id="CAJNOO010000572">
    <property type="protein sequence ID" value="CAF0981373.1"/>
    <property type="molecule type" value="Genomic_DNA"/>
</dbReference>
<protein>
    <submittedName>
        <fullName evidence="2">Uncharacterized protein</fullName>
    </submittedName>
</protein>
<dbReference type="PANTHER" id="PTHR14549">
    <property type="entry name" value="TRANSMEMBRANE PROTEIN 223"/>
    <property type="match status" value="1"/>
</dbReference>
<gene>
    <name evidence="3" type="ORF">OTI717_LOCUS9388</name>
    <name evidence="2" type="ORF">RFH988_LOCUS13162</name>
</gene>
<feature type="transmembrane region" description="Helical" evidence="1">
    <location>
        <begin position="118"/>
        <end position="136"/>
    </location>
</feature>
<dbReference type="GO" id="GO:0007399">
    <property type="term" value="P:nervous system development"/>
    <property type="evidence" value="ECO:0007669"/>
    <property type="project" value="TreeGrafter"/>
</dbReference>
<dbReference type="PANTHER" id="PTHR14549:SF2">
    <property type="entry name" value="TRANSMEMBRANE PROTEIN 223"/>
    <property type="match status" value="1"/>
</dbReference>
<feature type="transmembrane region" description="Helical" evidence="1">
    <location>
        <begin position="57"/>
        <end position="80"/>
    </location>
</feature>
<dbReference type="AlphaFoldDB" id="A0A814FG70"/>
<dbReference type="Proteomes" id="UP000663882">
    <property type="component" value="Unassembled WGS sequence"/>
</dbReference>
<dbReference type="Pfam" id="PF06979">
    <property type="entry name" value="TMEM70"/>
    <property type="match status" value="1"/>
</dbReference>
<evidence type="ECO:0000313" key="3">
    <source>
        <dbReference type="EMBL" id="CAF3651333.1"/>
    </source>
</evidence>
<proteinExistence type="predicted"/>
<comment type="caution">
    <text evidence="2">The sequence shown here is derived from an EMBL/GenBank/DDBJ whole genome shotgun (WGS) entry which is preliminary data.</text>
</comment>
<dbReference type="OrthoDB" id="9980745at2759"/>